<organism evidence="3 4">
    <name type="scientific">Aromia moschata</name>
    <dbReference type="NCBI Taxonomy" id="1265417"/>
    <lineage>
        <taxon>Eukaryota</taxon>
        <taxon>Metazoa</taxon>
        <taxon>Ecdysozoa</taxon>
        <taxon>Arthropoda</taxon>
        <taxon>Hexapoda</taxon>
        <taxon>Insecta</taxon>
        <taxon>Pterygota</taxon>
        <taxon>Neoptera</taxon>
        <taxon>Endopterygota</taxon>
        <taxon>Coleoptera</taxon>
        <taxon>Polyphaga</taxon>
        <taxon>Cucujiformia</taxon>
        <taxon>Chrysomeloidea</taxon>
        <taxon>Cerambycidae</taxon>
        <taxon>Cerambycinae</taxon>
        <taxon>Callichromatini</taxon>
        <taxon>Aromia</taxon>
    </lineage>
</organism>
<protein>
    <recommendedName>
        <fullName evidence="2">Fibronectin type-III domain-containing protein</fullName>
    </recommendedName>
</protein>
<keyword evidence="4" id="KW-1185">Reference proteome</keyword>
<sequence length="259" mass="28503">MFAVLARALDTPEIALSLKLTDPQDVIVLKGQSATLRCDAVSYLNDLQPADRIAFHFADFLSVGETGWGPALDITRSPSNQAIPEFQPALLNCSIHSTPPAEIQWEFNNKPLPQNTSQGPTRPNFQLHDNGDSWTLYTHSKTENSIYVNNEEVNSTNGTDAVPSVPEQLEGTPDSPTSIRLIWGDVANKKHYVVCYVPIREGGRCEGWKVGQKVGAFQVQLCCLTSNRIPRTNLKVQTHNLEGISGPFSKSIEVHTPPD</sequence>
<reference evidence="3" key="1">
    <citation type="journal article" date="2023" name="Insect Mol. Biol.">
        <title>Genome sequencing provides insights into the evolution of gene families encoding plant cell wall-degrading enzymes in longhorned beetles.</title>
        <authorList>
            <person name="Shin N.R."/>
            <person name="Okamura Y."/>
            <person name="Kirsch R."/>
            <person name="Pauchet Y."/>
        </authorList>
    </citation>
    <scope>NUCLEOTIDE SEQUENCE</scope>
    <source>
        <strain evidence="3">AMC_N1</strain>
    </source>
</reference>
<evidence type="ECO:0000259" key="2">
    <source>
        <dbReference type="PROSITE" id="PS50853"/>
    </source>
</evidence>
<dbReference type="InterPro" id="IPR003961">
    <property type="entry name" value="FN3_dom"/>
</dbReference>
<dbReference type="InterPro" id="IPR036179">
    <property type="entry name" value="Ig-like_dom_sf"/>
</dbReference>
<dbReference type="AlphaFoldDB" id="A0AAV8YIN4"/>
<dbReference type="CDD" id="cd00063">
    <property type="entry name" value="FN3"/>
    <property type="match status" value="1"/>
</dbReference>
<dbReference type="InterPro" id="IPR013783">
    <property type="entry name" value="Ig-like_fold"/>
</dbReference>
<gene>
    <name evidence="3" type="ORF">NQ318_012791</name>
</gene>
<comment type="caution">
    <text evidence="3">The sequence shown here is derived from an EMBL/GenBank/DDBJ whole genome shotgun (WGS) entry which is preliminary data.</text>
</comment>
<proteinExistence type="predicted"/>
<dbReference type="Proteomes" id="UP001162162">
    <property type="component" value="Unassembled WGS sequence"/>
</dbReference>
<evidence type="ECO:0000256" key="1">
    <source>
        <dbReference type="SAM" id="MobiDB-lite"/>
    </source>
</evidence>
<evidence type="ECO:0000313" key="3">
    <source>
        <dbReference type="EMBL" id="KAJ8950711.1"/>
    </source>
</evidence>
<dbReference type="Pfam" id="PF13895">
    <property type="entry name" value="Ig_2"/>
    <property type="match status" value="1"/>
</dbReference>
<dbReference type="SUPFAM" id="SSF49265">
    <property type="entry name" value="Fibronectin type III"/>
    <property type="match status" value="1"/>
</dbReference>
<dbReference type="EMBL" id="JAPWTK010000096">
    <property type="protein sequence ID" value="KAJ8950711.1"/>
    <property type="molecule type" value="Genomic_DNA"/>
</dbReference>
<feature type="region of interest" description="Disordered" evidence="1">
    <location>
        <begin position="155"/>
        <end position="175"/>
    </location>
</feature>
<evidence type="ECO:0000313" key="4">
    <source>
        <dbReference type="Proteomes" id="UP001162162"/>
    </source>
</evidence>
<dbReference type="InterPro" id="IPR036116">
    <property type="entry name" value="FN3_sf"/>
</dbReference>
<accession>A0AAV8YIN4</accession>
<dbReference type="PROSITE" id="PS50853">
    <property type="entry name" value="FN3"/>
    <property type="match status" value="1"/>
</dbReference>
<dbReference type="Gene3D" id="2.60.40.10">
    <property type="entry name" value="Immunoglobulins"/>
    <property type="match status" value="2"/>
</dbReference>
<feature type="domain" description="Fibronectin type-III" evidence="2">
    <location>
        <begin position="165"/>
        <end position="259"/>
    </location>
</feature>
<name>A0AAV8YIN4_9CUCU</name>
<feature type="non-terminal residue" evidence="3">
    <location>
        <position position="259"/>
    </location>
</feature>
<dbReference type="SUPFAM" id="SSF48726">
    <property type="entry name" value="Immunoglobulin"/>
    <property type="match status" value="1"/>
</dbReference>